<evidence type="ECO:0000256" key="1">
    <source>
        <dbReference type="SAM" id="MobiDB-lite"/>
    </source>
</evidence>
<organism evidence="2 3">
    <name type="scientific">Micromonospora chalcea</name>
    <dbReference type="NCBI Taxonomy" id="1874"/>
    <lineage>
        <taxon>Bacteria</taxon>
        <taxon>Bacillati</taxon>
        <taxon>Actinomycetota</taxon>
        <taxon>Actinomycetes</taxon>
        <taxon>Micromonosporales</taxon>
        <taxon>Micromonosporaceae</taxon>
        <taxon>Micromonospora</taxon>
    </lineage>
</organism>
<dbReference type="Proteomes" id="UP000274694">
    <property type="component" value="Unassembled WGS sequence"/>
</dbReference>
<keyword evidence="3" id="KW-1185">Reference proteome</keyword>
<gene>
    <name evidence="2" type="ORF">DLJ60_03605</name>
</gene>
<sequence>MAGGCVADVDGVVVSNPGSPPPDVETSGPARVPSRVVAASVTTVAGAAEGAPVAVDGLAVAVPVESPRADLSPVETGASVPPAVLPVPAGLPAPWLPVPSRPAP</sequence>
<comment type="caution">
    <text evidence="2">The sequence shown here is derived from an EMBL/GenBank/DDBJ whole genome shotgun (WGS) entry which is preliminary data.</text>
</comment>
<proteinExistence type="predicted"/>
<accession>A0ABX9Y9B2</accession>
<feature type="compositionally biased region" description="Low complexity" evidence="1">
    <location>
        <begin position="1"/>
        <end position="17"/>
    </location>
</feature>
<reference evidence="2 3" key="1">
    <citation type="submission" date="2018-05" db="EMBL/GenBank/DDBJ databases">
        <title>Micromonospora from Atacama Desert.</title>
        <authorList>
            <person name="Carro L."/>
            <person name="Goodfellow M."/>
            <person name="Klenk H.-P."/>
        </authorList>
    </citation>
    <scope>NUCLEOTIDE SEQUENCE [LARGE SCALE GENOMIC DNA]</scope>
    <source>
        <strain evidence="2 3">LB41</strain>
    </source>
</reference>
<evidence type="ECO:0000313" key="3">
    <source>
        <dbReference type="Proteomes" id="UP000274694"/>
    </source>
</evidence>
<protein>
    <submittedName>
        <fullName evidence="2">Uncharacterized protein</fullName>
    </submittedName>
</protein>
<name>A0ABX9Y9B2_MICCH</name>
<dbReference type="EMBL" id="QGTA01000102">
    <property type="protein sequence ID" value="RQW96989.1"/>
    <property type="molecule type" value="Genomic_DNA"/>
</dbReference>
<feature type="region of interest" description="Disordered" evidence="1">
    <location>
        <begin position="1"/>
        <end position="31"/>
    </location>
</feature>
<evidence type="ECO:0000313" key="2">
    <source>
        <dbReference type="EMBL" id="RQW96989.1"/>
    </source>
</evidence>